<keyword evidence="3" id="KW-0479">Metal-binding</keyword>
<dbReference type="AlphaFoldDB" id="A0A532V564"/>
<evidence type="ECO:0000313" key="8">
    <source>
        <dbReference type="Proteomes" id="UP000319619"/>
    </source>
</evidence>
<evidence type="ECO:0000256" key="1">
    <source>
        <dbReference type="ARBA" id="ARBA00001966"/>
    </source>
</evidence>
<name>A0A532V564_UNCL8</name>
<protein>
    <submittedName>
        <fullName evidence="7">Radical SAM protein</fullName>
    </submittedName>
</protein>
<dbReference type="SFLD" id="SFLDG01067">
    <property type="entry name" value="SPASM/twitch_domain_containing"/>
    <property type="match status" value="1"/>
</dbReference>
<dbReference type="InterPro" id="IPR058240">
    <property type="entry name" value="rSAM_sf"/>
</dbReference>
<dbReference type="GO" id="GO:0051536">
    <property type="term" value="F:iron-sulfur cluster binding"/>
    <property type="evidence" value="ECO:0007669"/>
    <property type="project" value="UniProtKB-KW"/>
</dbReference>
<evidence type="ECO:0000259" key="6">
    <source>
        <dbReference type="PROSITE" id="PS51918"/>
    </source>
</evidence>
<comment type="cofactor">
    <cofactor evidence="1">
        <name>[4Fe-4S] cluster</name>
        <dbReference type="ChEBI" id="CHEBI:49883"/>
    </cofactor>
</comment>
<feature type="domain" description="Radical SAM core" evidence="6">
    <location>
        <begin position="1"/>
        <end position="214"/>
    </location>
</feature>
<dbReference type="InterPro" id="IPR050377">
    <property type="entry name" value="Radical_SAM_PqqE_MftC-like"/>
</dbReference>
<dbReference type="PROSITE" id="PS51918">
    <property type="entry name" value="RADICAL_SAM"/>
    <property type="match status" value="1"/>
</dbReference>
<dbReference type="CDD" id="cd01335">
    <property type="entry name" value="Radical_SAM"/>
    <property type="match status" value="1"/>
</dbReference>
<dbReference type="GO" id="GO:0003824">
    <property type="term" value="F:catalytic activity"/>
    <property type="evidence" value="ECO:0007669"/>
    <property type="project" value="InterPro"/>
</dbReference>
<reference evidence="7 8" key="1">
    <citation type="submission" date="2017-06" db="EMBL/GenBank/DDBJ databases">
        <title>Novel microbial phyla capable of carbon fixation and sulfur reduction in deep-sea sediments.</title>
        <authorList>
            <person name="Huang J."/>
            <person name="Baker B."/>
            <person name="Wang Y."/>
        </authorList>
    </citation>
    <scope>NUCLEOTIDE SEQUENCE [LARGE SCALE GENOMIC DNA]</scope>
    <source>
        <strain evidence="7">B3_LCP</strain>
    </source>
</reference>
<evidence type="ECO:0000313" key="7">
    <source>
        <dbReference type="EMBL" id="TKJ42339.1"/>
    </source>
</evidence>
<keyword evidence="5" id="KW-0411">Iron-sulfur</keyword>
<dbReference type="Proteomes" id="UP000319619">
    <property type="component" value="Unassembled WGS sequence"/>
</dbReference>
<dbReference type="SMART" id="SM00729">
    <property type="entry name" value="Elp3"/>
    <property type="match status" value="1"/>
</dbReference>
<organism evidence="7 8">
    <name type="scientific">candidate division LCP-89 bacterium B3_LCP</name>
    <dbReference type="NCBI Taxonomy" id="2012998"/>
    <lineage>
        <taxon>Bacteria</taxon>
        <taxon>Pseudomonadati</taxon>
        <taxon>Bacteria division LCP-89</taxon>
    </lineage>
</organism>
<dbReference type="PANTHER" id="PTHR11228">
    <property type="entry name" value="RADICAL SAM DOMAIN PROTEIN"/>
    <property type="match status" value="1"/>
</dbReference>
<keyword evidence="2" id="KW-0949">S-adenosyl-L-methionine</keyword>
<dbReference type="InterPro" id="IPR007197">
    <property type="entry name" value="rSAM"/>
</dbReference>
<proteinExistence type="predicted"/>
<evidence type="ECO:0000256" key="3">
    <source>
        <dbReference type="ARBA" id="ARBA00022723"/>
    </source>
</evidence>
<dbReference type="InterPro" id="IPR006638">
    <property type="entry name" value="Elp3/MiaA/NifB-like_rSAM"/>
</dbReference>
<accession>A0A532V564</accession>
<sequence>MPLVCNYYLTYRCNARCTFCDLWQHENRDLADASDVLDNLKTLRAAGVRIVDFTGGEPLMHPELPMFLRVARKHGLMTTVTTNGILYPKLAAELHGLISILHISIDSMDPIVHDKLRGISCYDLAIKSVETALSSGEKPDLLFTAGRDNYKDVVPLSGYARSKNLVLIVNPMFEVNGGEGALGHDELVELERLCRKPNVYLNGGVIRIMLEGGNNTLKPRCRAVSSSIVISPDNELLLPCFHRAQGAVSINGSLNRALASAERMKWLHLQGREDICRNCTINCYLAPSLPYRLDRYFASFIPWGVKYLYYRNFRLKPAESNA</sequence>
<dbReference type="SUPFAM" id="SSF102114">
    <property type="entry name" value="Radical SAM enzymes"/>
    <property type="match status" value="1"/>
</dbReference>
<dbReference type="CDD" id="cd21109">
    <property type="entry name" value="SPASM"/>
    <property type="match status" value="1"/>
</dbReference>
<dbReference type="SFLD" id="SFLDS00029">
    <property type="entry name" value="Radical_SAM"/>
    <property type="match status" value="1"/>
</dbReference>
<keyword evidence="4" id="KW-0408">Iron</keyword>
<dbReference type="Gene3D" id="3.20.20.70">
    <property type="entry name" value="Aldolase class I"/>
    <property type="match status" value="1"/>
</dbReference>
<dbReference type="Pfam" id="PF04055">
    <property type="entry name" value="Radical_SAM"/>
    <property type="match status" value="1"/>
</dbReference>
<comment type="caution">
    <text evidence="7">The sequence shown here is derived from an EMBL/GenBank/DDBJ whole genome shotgun (WGS) entry which is preliminary data.</text>
</comment>
<evidence type="ECO:0000256" key="5">
    <source>
        <dbReference type="ARBA" id="ARBA00023014"/>
    </source>
</evidence>
<gene>
    <name evidence="7" type="ORF">CEE37_01265</name>
</gene>
<evidence type="ECO:0000256" key="4">
    <source>
        <dbReference type="ARBA" id="ARBA00023004"/>
    </source>
</evidence>
<dbReference type="PANTHER" id="PTHR11228:SF7">
    <property type="entry name" value="PQQA PEPTIDE CYCLASE"/>
    <property type="match status" value="1"/>
</dbReference>
<dbReference type="EMBL" id="NJBN01000001">
    <property type="protein sequence ID" value="TKJ42339.1"/>
    <property type="molecule type" value="Genomic_DNA"/>
</dbReference>
<evidence type="ECO:0000256" key="2">
    <source>
        <dbReference type="ARBA" id="ARBA00022691"/>
    </source>
</evidence>
<dbReference type="GO" id="GO:0046872">
    <property type="term" value="F:metal ion binding"/>
    <property type="evidence" value="ECO:0007669"/>
    <property type="project" value="UniProtKB-KW"/>
</dbReference>
<dbReference type="InterPro" id="IPR013785">
    <property type="entry name" value="Aldolase_TIM"/>
</dbReference>